<keyword evidence="5" id="KW-1185">Reference proteome</keyword>
<sequence>MTIREMIITDYDSVMALLSSSTGVRLREADSREATARYLERNPSLSFVALVDGQLVGCVMCGHDGRRGYLQHLTVSRSYHQRGIGTALVERCLTELARLGIVKTHIDVLVENDSAIAYWSRRGWQKRDDIFRFSYLKSGNANA</sequence>
<dbReference type="InterPro" id="IPR000182">
    <property type="entry name" value="GNAT_dom"/>
</dbReference>
<protein>
    <submittedName>
        <fullName evidence="4">GCN5-related N-acetyltransferase</fullName>
    </submittedName>
</protein>
<gene>
    <name evidence="4" type="ORF">Cflav_PD5322</name>
</gene>
<reference evidence="4 5" key="1">
    <citation type="journal article" date="2011" name="J. Bacteriol.">
        <title>Genome sequence of 'Pedosphaera parvula' Ellin514, an aerobic Verrucomicrobial isolate from pasture soil.</title>
        <authorList>
            <person name="Kant R."/>
            <person name="van Passel M.W."/>
            <person name="Sangwan P."/>
            <person name="Palva A."/>
            <person name="Lucas S."/>
            <person name="Copeland A."/>
            <person name="Lapidus A."/>
            <person name="Glavina Del Rio T."/>
            <person name="Dalin E."/>
            <person name="Tice H."/>
            <person name="Bruce D."/>
            <person name="Goodwin L."/>
            <person name="Pitluck S."/>
            <person name="Chertkov O."/>
            <person name="Larimer F.W."/>
            <person name="Land M.L."/>
            <person name="Hauser L."/>
            <person name="Brettin T.S."/>
            <person name="Detter J.C."/>
            <person name="Han S."/>
            <person name="de Vos W.M."/>
            <person name="Janssen P.H."/>
            <person name="Smidt H."/>
        </authorList>
    </citation>
    <scope>NUCLEOTIDE SEQUENCE [LARGE SCALE GENOMIC DNA]</scope>
    <source>
        <strain evidence="4 5">Ellin514</strain>
    </source>
</reference>
<evidence type="ECO:0000313" key="4">
    <source>
        <dbReference type="EMBL" id="EEF62687.1"/>
    </source>
</evidence>
<dbReference type="PANTHER" id="PTHR43877">
    <property type="entry name" value="AMINOALKYLPHOSPHONATE N-ACETYLTRANSFERASE-RELATED-RELATED"/>
    <property type="match status" value="1"/>
</dbReference>
<evidence type="ECO:0000256" key="2">
    <source>
        <dbReference type="ARBA" id="ARBA00023315"/>
    </source>
</evidence>
<comment type="caution">
    <text evidence="4">The sequence shown here is derived from an EMBL/GenBank/DDBJ whole genome shotgun (WGS) entry which is preliminary data.</text>
</comment>
<dbReference type="CDD" id="cd04301">
    <property type="entry name" value="NAT_SF"/>
    <property type="match status" value="1"/>
</dbReference>
<keyword evidence="2" id="KW-0012">Acyltransferase</keyword>
<dbReference type="AlphaFoldDB" id="B9XCL9"/>
<feature type="domain" description="N-acetyltransferase" evidence="3">
    <location>
        <begin position="1"/>
        <end position="143"/>
    </location>
</feature>
<dbReference type="EMBL" id="ABOX02000004">
    <property type="protein sequence ID" value="EEF62687.1"/>
    <property type="molecule type" value="Genomic_DNA"/>
</dbReference>
<accession>B9XCL9</accession>
<dbReference type="SUPFAM" id="SSF55729">
    <property type="entry name" value="Acyl-CoA N-acyltransferases (Nat)"/>
    <property type="match status" value="1"/>
</dbReference>
<proteinExistence type="predicted"/>
<dbReference type="Proteomes" id="UP000003688">
    <property type="component" value="Unassembled WGS sequence"/>
</dbReference>
<dbReference type="GO" id="GO:0016747">
    <property type="term" value="F:acyltransferase activity, transferring groups other than amino-acyl groups"/>
    <property type="evidence" value="ECO:0007669"/>
    <property type="project" value="InterPro"/>
</dbReference>
<evidence type="ECO:0000313" key="5">
    <source>
        <dbReference type="Proteomes" id="UP000003688"/>
    </source>
</evidence>
<dbReference type="InterPro" id="IPR016181">
    <property type="entry name" value="Acyl_CoA_acyltransferase"/>
</dbReference>
<organism evidence="4 5">
    <name type="scientific">Pedosphaera parvula (strain Ellin514)</name>
    <dbReference type="NCBI Taxonomy" id="320771"/>
    <lineage>
        <taxon>Bacteria</taxon>
        <taxon>Pseudomonadati</taxon>
        <taxon>Verrucomicrobiota</taxon>
        <taxon>Pedosphaerae</taxon>
        <taxon>Pedosphaerales</taxon>
        <taxon>Pedosphaeraceae</taxon>
        <taxon>Pedosphaera</taxon>
    </lineage>
</organism>
<name>B9XCL9_PEDPL</name>
<dbReference type="Gene3D" id="3.40.630.30">
    <property type="match status" value="1"/>
</dbReference>
<dbReference type="Pfam" id="PF00583">
    <property type="entry name" value="Acetyltransf_1"/>
    <property type="match status" value="1"/>
</dbReference>
<evidence type="ECO:0000259" key="3">
    <source>
        <dbReference type="PROSITE" id="PS51186"/>
    </source>
</evidence>
<keyword evidence="1 4" id="KW-0808">Transferase</keyword>
<dbReference type="InterPro" id="IPR050832">
    <property type="entry name" value="Bact_Acetyltransf"/>
</dbReference>
<dbReference type="RefSeq" id="WP_007413567.1">
    <property type="nucleotide sequence ID" value="NZ_ABOX02000004.1"/>
</dbReference>
<dbReference type="STRING" id="320771.Cflav_PD5322"/>
<evidence type="ECO:0000256" key="1">
    <source>
        <dbReference type="ARBA" id="ARBA00022679"/>
    </source>
</evidence>
<dbReference type="PROSITE" id="PS51186">
    <property type="entry name" value="GNAT"/>
    <property type="match status" value="1"/>
</dbReference>